<dbReference type="AlphaFoldDB" id="A0ABD2NCQ2"/>
<dbReference type="GO" id="GO:0004045">
    <property type="term" value="F:peptidyl-tRNA hydrolase activity"/>
    <property type="evidence" value="ECO:0007669"/>
    <property type="project" value="UniProtKB-EC"/>
</dbReference>
<organism evidence="4 5">
    <name type="scientific">Cryptolaemus montrouzieri</name>
    <dbReference type="NCBI Taxonomy" id="559131"/>
    <lineage>
        <taxon>Eukaryota</taxon>
        <taxon>Metazoa</taxon>
        <taxon>Ecdysozoa</taxon>
        <taxon>Arthropoda</taxon>
        <taxon>Hexapoda</taxon>
        <taxon>Insecta</taxon>
        <taxon>Pterygota</taxon>
        <taxon>Neoptera</taxon>
        <taxon>Endopterygota</taxon>
        <taxon>Coleoptera</taxon>
        <taxon>Polyphaga</taxon>
        <taxon>Cucujiformia</taxon>
        <taxon>Coccinelloidea</taxon>
        <taxon>Coccinellidae</taxon>
        <taxon>Scymninae</taxon>
        <taxon>Scymnini</taxon>
        <taxon>Cryptolaemus</taxon>
    </lineage>
</organism>
<name>A0ABD2NCQ2_9CUCU</name>
<gene>
    <name evidence="4" type="ORF">HHI36_011915</name>
</gene>
<accession>A0ABD2NCQ2</accession>
<sequence length="123" mass="14471">MNGIVQYVIVRSDLLKELQWPVGAVIAQACHAVSAVTHLYHEDEHTKKYLEDLDNMHKIVLEVPNEDNMRSLHDKLEENDIKHKLWIEQPENIPTCLVVKPYPKRKFKSISKNSNYSRDYKFI</sequence>
<reference evidence="4 5" key="1">
    <citation type="journal article" date="2021" name="BMC Biol.">
        <title>Horizontally acquired antibacterial genes associated with adaptive radiation of ladybird beetles.</title>
        <authorList>
            <person name="Li H.S."/>
            <person name="Tang X.F."/>
            <person name="Huang Y.H."/>
            <person name="Xu Z.Y."/>
            <person name="Chen M.L."/>
            <person name="Du X.Y."/>
            <person name="Qiu B.Y."/>
            <person name="Chen P.T."/>
            <person name="Zhang W."/>
            <person name="Slipinski A."/>
            <person name="Escalona H.E."/>
            <person name="Waterhouse R.M."/>
            <person name="Zwick A."/>
            <person name="Pang H."/>
        </authorList>
    </citation>
    <scope>NUCLEOTIDE SEQUENCE [LARGE SCALE GENOMIC DNA]</scope>
    <source>
        <strain evidence="4">SYSU2018</strain>
    </source>
</reference>
<protein>
    <recommendedName>
        <fullName evidence="1">peptidyl-tRNA hydrolase</fullName>
        <ecNumber evidence="1">3.1.1.29</ecNumber>
    </recommendedName>
</protein>
<dbReference type="CDD" id="cd02429">
    <property type="entry name" value="PTH2_like"/>
    <property type="match status" value="1"/>
</dbReference>
<dbReference type="EMBL" id="JABFTP020000103">
    <property type="protein sequence ID" value="KAL3276540.1"/>
    <property type="molecule type" value="Genomic_DNA"/>
</dbReference>
<dbReference type="PANTHER" id="PTHR46194:SF1">
    <property type="entry name" value="PEPTIDYL-TRNA HYDROLASE PTRHD1-RELATED"/>
    <property type="match status" value="1"/>
</dbReference>
<evidence type="ECO:0000256" key="3">
    <source>
        <dbReference type="ARBA" id="ARBA00048707"/>
    </source>
</evidence>
<comment type="catalytic activity">
    <reaction evidence="3">
        <text>an N-acyl-L-alpha-aminoacyl-tRNA + H2O = an N-acyl-L-amino acid + a tRNA + H(+)</text>
        <dbReference type="Rhea" id="RHEA:54448"/>
        <dbReference type="Rhea" id="RHEA-COMP:10123"/>
        <dbReference type="Rhea" id="RHEA-COMP:13883"/>
        <dbReference type="ChEBI" id="CHEBI:15377"/>
        <dbReference type="ChEBI" id="CHEBI:15378"/>
        <dbReference type="ChEBI" id="CHEBI:59874"/>
        <dbReference type="ChEBI" id="CHEBI:78442"/>
        <dbReference type="ChEBI" id="CHEBI:138191"/>
        <dbReference type="EC" id="3.1.1.29"/>
    </reaction>
</comment>
<dbReference type="InterPro" id="IPR042237">
    <property type="entry name" value="PTRHD1"/>
</dbReference>
<keyword evidence="2" id="KW-0378">Hydrolase</keyword>
<evidence type="ECO:0000313" key="4">
    <source>
        <dbReference type="EMBL" id="KAL3276540.1"/>
    </source>
</evidence>
<evidence type="ECO:0000313" key="5">
    <source>
        <dbReference type="Proteomes" id="UP001516400"/>
    </source>
</evidence>
<evidence type="ECO:0000256" key="1">
    <source>
        <dbReference type="ARBA" id="ARBA00013260"/>
    </source>
</evidence>
<dbReference type="InterPro" id="IPR002833">
    <property type="entry name" value="PTH2"/>
</dbReference>
<dbReference type="Gene3D" id="3.40.1490.10">
    <property type="entry name" value="Bit1"/>
    <property type="match status" value="1"/>
</dbReference>
<evidence type="ECO:0000256" key="2">
    <source>
        <dbReference type="ARBA" id="ARBA00022801"/>
    </source>
</evidence>
<dbReference type="EC" id="3.1.1.29" evidence="1"/>
<dbReference type="SUPFAM" id="SSF102462">
    <property type="entry name" value="Peptidyl-tRNA hydrolase II"/>
    <property type="match status" value="1"/>
</dbReference>
<keyword evidence="5" id="KW-1185">Reference proteome</keyword>
<proteinExistence type="predicted"/>
<dbReference type="PANTHER" id="PTHR46194">
    <property type="entry name" value="PEPTIDYL-TRNA HYDROLASE PTRHD1-RELATED"/>
    <property type="match status" value="1"/>
</dbReference>
<dbReference type="Proteomes" id="UP001516400">
    <property type="component" value="Unassembled WGS sequence"/>
</dbReference>
<dbReference type="InterPro" id="IPR023476">
    <property type="entry name" value="Pep_tRNA_hydro_II_dom_sf"/>
</dbReference>
<comment type="caution">
    <text evidence="4">The sequence shown here is derived from an EMBL/GenBank/DDBJ whole genome shotgun (WGS) entry which is preliminary data.</text>
</comment>
<dbReference type="Pfam" id="PF01981">
    <property type="entry name" value="PTH2"/>
    <property type="match status" value="1"/>
</dbReference>